<dbReference type="GO" id="GO:0008137">
    <property type="term" value="F:NADH dehydrogenase (ubiquinone) activity"/>
    <property type="evidence" value="ECO:0007669"/>
    <property type="project" value="UniProtKB-UniRule"/>
</dbReference>
<keyword evidence="2" id="KW-1003">Cell membrane</keyword>
<keyword evidence="2" id="KW-0812">Transmembrane</keyword>
<keyword evidence="2" id="KW-0520">NAD</keyword>
<dbReference type="PANTHER" id="PTHR33269">
    <property type="entry name" value="NADH-UBIQUINONE OXIDOREDUCTASE CHAIN 6"/>
    <property type="match status" value="1"/>
</dbReference>
<feature type="transmembrane region" description="Helical" evidence="2">
    <location>
        <begin position="6"/>
        <end position="24"/>
    </location>
</feature>
<dbReference type="AlphaFoldDB" id="A0A7U3YMB6"/>
<dbReference type="EC" id="7.1.1.-" evidence="2"/>
<dbReference type="PANTHER" id="PTHR33269:SF17">
    <property type="entry name" value="NADH-UBIQUINONE OXIDOREDUCTASE CHAIN 6"/>
    <property type="match status" value="1"/>
</dbReference>
<dbReference type="GO" id="GO:0005886">
    <property type="term" value="C:plasma membrane"/>
    <property type="evidence" value="ECO:0007669"/>
    <property type="project" value="UniProtKB-SubCell"/>
</dbReference>
<evidence type="ECO:0000313" key="3">
    <source>
        <dbReference type="EMBL" id="ADW18015.1"/>
    </source>
</evidence>
<reference evidence="3 4" key="1">
    <citation type="journal article" date="2011" name="Stand. Genomic Sci.">
        <title>Complete genome sequence of Desulfobulbus propionicus type strain (1pr3).</title>
        <authorList>
            <person name="Pagani I."/>
            <person name="Lapidus A."/>
            <person name="Nolan M."/>
            <person name="Lucas S."/>
            <person name="Hammon N."/>
            <person name="Deshpande S."/>
            <person name="Cheng J.F."/>
            <person name="Chertkov O."/>
            <person name="Davenport K."/>
            <person name="Tapia R."/>
            <person name="Han C."/>
            <person name="Goodwin L."/>
            <person name="Pitluck S."/>
            <person name="Liolios K."/>
            <person name="Mavromatis K."/>
            <person name="Ivanova N."/>
            <person name="Mikhailova N."/>
            <person name="Pati A."/>
            <person name="Chen A."/>
            <person name="Palaniappan K."/>
            <person name="Land M."/>
            <person name="Hauser L."/>
            <person name="Chang Y.J."/>
            <person name="Jeffries C.D."/>
            <person name="Detter J.C."/>
            <person name="Brambilla E."/>
            <person name="Kannan K.P."/>
            <person name="Djao O.D."/>
            <person name="Rohde M."/>
            <person name="Pukall R."/>
            <person name="Spring S."/>
            <person name="Goker M."/>
            <person name="Sikorski J."/>
            <person name="Woyke T."/>
            <person name="Bristow J."/>
            <person name="Eisen J.A."/>
            <person name="Markowitz V."/>
            <person name="Hugenholtz P."/>
            <person name="Kyrpides N.C."/>
            <person name="Klenk H.P."/>
        </authorList>
    </citation>
    <scope>NUCLEOTIDE SEQUENCE [LARGE SCALE GENOMIC DNA]</scope>
    <source>
        <strain evidence="4">ATCC 33891 / DSM 2032 / 1pr3</strain>
    </source>
</reference>
<dbReference type="KEGG" id="dpr:Despr_1867"/>
<evidence type="ECO:0000313" key="4">
    <source>
        <dbReference type="Proteomes" id="UP000006365"/>
    </source>
</evidence>
<organism evidence="3 4">
    <name type="scientific">Desulfobulbus propionicus (strain ATCC 33891 / DSM 2032 / VKM B-1956 / 1pr3)</name>
    <dbReference type="NCBI Taxonomy" id="577650"/>
    <lineage>
        <taxon>Bacteria</taxon>
        <taxon>Pseudomonadati</taxon>
        <taxon>Thermodesulfobacteriota</taxon>
        <taxon>Desulfobulbia</taxon>
        <taxon>Desulfobulbales</taxon>
        <taxon>Desulfobulbaceae</taxon>
        <taxon>Desulfobulbus</taxon>
    </lineage>
</organism>
<keyword evidence="2" id="KW-0874">Quinone</keyword>
<feature type="transmembrane region" description="Helical" evidence="2">
    <location>
        <begin position="142"/>
        <end position="164"/>
    </location>
</feature>
<name>A0A7U3YMB6_DESPD</name>
<dbReference type="GO" id="GO:0048038">
    <property type="term" value="F:quinone binding"/>
    <property type="evidence" value="ECO:0007669"/>
    <property type="project" value="UniProtKB-UniRule"/>
</dbReference>
<dbReference type="EMBL" id="CP002364">
    <property type="protein sequence ID" value="ADW18015.1"/>
    <property type="molecule type" value="Genomic_DNA"/>
</dbReference>
<accession>A0A7U3YMB6</accession>
<keyword evidence="2" id="KW-0472">Membrane</keyword>
<feature type="transmembrane region" description="Helical" evidence="2">
    <location>
        <begin position="90"/>
        <end position="112"/>
    </location>
</feature>
<keyword evidence="4" id="KW-1185">Reference proteome</keyword>
<feature type="transmembrane region" description="Helical" evidence="2">
    <location>
        <begin position="31"/>
        <end position="48"/>
    </location>
</feature>
<feature type="transmembrane region" description="Helical" evidence="2">
    <location>
        <begin position="54"/>
        <end position="78"/>
    </location>
</feature>
<dbReference type="Gene3D" id="1.20.120.1200">
    <property type="entry name" value="NADH-ubiquinone/plastoquinone oxidoreductase chain 6, subunit NuoJ"/>
    <property type="match status" value="1"/>
</dbReference>
<dbReference type="Proteomes" id="UP000006365">
    <property type="component" value="Chromosome"/>
</dbReference>
<comment type="function">
    <text evidence="2">NDH-1 shuttles electrons from NADH, via FMN and iron-sulfur (Fe-S) centers, to quinones in the respiratory chain. Couples the redox reaction to proton translocation (for every two electrons transferred, four hydrogen ions are translocated across the cytoplasmic membrane), and thus conserves the redox energy in a proton gradient.</text>
</comment>
<evidence type="ECO:0000256" key="1">
    <source>
        <dbReference type="ARBA" id="ARBA00005698"/>
    </source>
</evidence>
<dbReference type="InterPro" id="IPR001457">
    <property type="entry name" value="NADH_UbQ/plastoQ_OxRdtase_su6"/>
</dbReference>
<keyword evidence="2" id="KW-1133">Transmembrane helix</keyword>
<proteinExistence type="inferred from homology"/>
<comment type="subcellular location">
    <subcellularLocation>
        <location evidence="2">Cell membrane</location>
        <topology evidence="2">Multi-pass membrane protein</topology>
    </subcellularLocation>
</comment>
<dbReference type="InterPro" id="IPR042106">
    <property type="entry name" value="Nuo/plastoQ_OxRdtase_6_NuoJ"/>
</dbReference>
<gene>
    <name evidence="3" type="ordered locus">Despr_1867</name>
</gene>
<sequence length="187" mass="20396">MFLQFFFGYCALMIIASGILAISLRNLVHSVLMVLVLFFHMAGLYLTLNAEFLAAVQIIVYAGAILVLYLFVLFLVSLREELHLDAFVPGAWLGRIIAVGLAVGLLYVIPAFTLGEKGTWSVSAIRELTHTKALGQELYSAYLLPFEIAGLILLVALIGGLVLARREEVPLPGADADPSPEHKEVAR</sequence>
<protein>
    <recommendedName>
        <fullName evidence="2">NADH-quinone oxidoreductase subunit J</fullName>
        <ecNumber evidence="2">7.1.1.-</ecNumber>
    </recommendedName>
</protein>
<dbReference type="Pfam" id="PF00499">
    <property type="entry name" value="Oxidored_q3"/>
    <property type="match status" value="1"/>
</dbReference>
<evidence type="ECO:0000256" key="2">
    <source>
        <dbReference type="RuleBase" id="RU004429"/>
    </source>
</evidence>
<comment type="catalytic activity">
    <reaction evidence="2">
        <text>a quinone + NADH + 5 H(+)(in) = a quinol + NAD(+) + 4 H(+)(out)</text>
        <dbReference type="Rhea" id="RHEA:57888"/>
        <dbReference type="ChEBI" id="CHEBI:15378"/>
        <dbReference type="ChEBI" id="CHEBI:24646"/>
        <dbReference type="ChEBI" id="CHEBI:57540"/>
        <dbReference type="ChEBI" id="CHEBI:57945"/>
        <dbReference type="ChEBI" id="CHEBI:132124"/>
    </reaction>
</comment>
<comment type="similarity">
    <text evidence="1 2">Belongs to the complex I subunit 6 family.</text>
</comment>
<dbReference type="RefSeq" id="WP_015724555.1">
    <property type="nucleotide sequence ID" value="NC_014972.1"/>
</dbReference>